<dbReference type="Proteomes" id="UP000054870">
    <property type="component" value="Unassembled WGS sequence"/>
</dbReference>
<dbReference type="EMBL" id="FCOF02000058">
    <property type="protein sequence ID" value="SAK91993.1"/>
    <property type="molecule type" value="Genomic_DNA"/>
</dbReference>
<accession>A0A158DBX6</accession>
<sequence length="314" mass="36020">MNSHTPFSTWIDDYLALRRRAGFRLETEGTQLRQFARFAEQLGHSGPLTVRLAIQWASDSHSGRALTAARRIEVLRPFASYCRQFDAATEIPPRCLFGHAHRRLAPHVFTDDEVLDLLAACDRLYPSGGLRALTCKTIFGLMAATGLRVSEATRLTRSDVDLEQQRLHIRNAKFGKSRWVPIHRTVGRVLRSYVRKRDLDPFAGNTDAFFMFDYGRPASTRSIQRAFRLLRTTLKWRTRGDHPAPRLRDLRHSFVCHRLQEWLARGMTLDRNILALSTYLGHVKITDTYWYETATPELLAIAARQFARFHGGAS</sequence>
<comment type="caution">
    <text evidence="6">The sequence shown here is derived from an EMBL/GenBank/DDBJ whole genome shotgun (WGS) entry which is preliminary data.</text>
</comment>
<dbReference type="RefSeq" id="WP_235012348.1">
    <property type="nucleotide sequence ID" value="NZ_FCOF02000058.1"/>
</dbReference>
<dbReference type="PROSITE" id="PS51898">
    <property type="entry name" value="TYR_RECOMBINASE"/>
    <property type="match status" value="1"/>
</dbReference>
<evidence type="ECO:0000256" key="3">
    <source>
        <dbReference type="ARBA" id="ARBA00023125"/>
    </source>
</evidence>
<reference evidence="6" key="1">
    <citation type="submission" date="2016-01" db="EMBL/GenBank/DDBJ databases">
        <authorList>
            <person name="Peeters C."/>
        </authorList>
    </citation>
    <scope>NUCLEOTIDE SEQUENCE [LARGE SCALE GENOMIC DNA]</scope>
    <source>
        <strain evidence="6">LMG 29318</strain>
    </source>
</reference>
<name>A0A158DBX6_9BURK</name>
<dbReference type="PANTHER" id="PTHR30349:SF41">
    <property type="entry name" value="INTEGRASE_RECOMBINASE PROTEIN MJ0367-RELATED"/>
    <property type="match status" value="1"/>
</dbReference>
<dbReference type="PANTHER" id="PTHR30349">
    <property type="entry name" value="PHAGE INTEGRASE-RELATED"/>
    <property type="match status" value="1"/>
</dbReference>
<dbReference type="GO" id="GO:0003677">
    <property type="term" value="F:DNA binding"/>
    <property type="evidence" value="ECO:0007669"/>
    <property type="project" value="UniProtKB-KW"/>
</dbReference>
<dbReference type="GO" id="GO:0015074">
    <property type="term" value="P:DNA integration"/>
    <property type="evidence" value="ECO:0007669"/>
    <property type="project" value="UniProtKB-KW"/>
</dbReference>
<evidence type="ECO:0000313" key="7">
    <source>
        <dbReference type="Proteomes" id="UP000054870"/>
    </source>
</evidence>
<dbReference type="Pfam" id="PF00589">
    <property type="entry name" value="Phage_integrase"/>
    <property type="match status" value="1"/>
</dbReference>
<feature type="domain" description="Tyr recombinase" evidence="5">
    <location>
        <begin position="104"/>
        <end position="304"/>
    </location>
</feature>
<dbReference type="InterPro" id="IPR011010">
    <property type="entry name" value="DNA_brk_join_enz"/>
</dbReference>
<dbReference type="InterPro" id="IPR013762">
    <property type="entry name" value="Integrase-like_cat_sf"/>
</dbReference>
<proteinExistence type="inferred from homology"/>
<keyword evidence="4" id="KW-0233">DNA recombination</keyword>
<evidence type="ECO:0000313" key="6">
    <source>
        <dbReference type="EMBL" id="SAK91993.1"/>
    </source>
</evidence>
<comment type="similarity">
    <text evidence="1">Belongs to the 'phage' integrase family.</text>
</comment>
<evidence type="ECO:0000259" key="5">
    <source>
        <dbReference type="PROSITE" id="PS51898"/>
    </source>
</evidence>
<gene>
    <name evidence="6" type="ORF">AWB75_06496</name>
</gene>
<dbReference type="AlphaFoldDB" id="A0A158DBX6"/>
<protein>
    <submittedName>
        <fullName evidence="6">Integrase family protein</fullName>
    </submittedName>
</protein>
<organism evidence="6 7">
    <name type="scientific">Caballeronia catudaia</name>
    <dbReference type="NCBI Taxonomy" id="1777136"/>
    <lineage>
        <taxon>Bacteria</taxon>
        <taxon>Pseudomonadati</taxon>
        <taxon>Pseudomonadota</taxon>
        <taxon>Betaproteobacteria</taxon>
        <taxon>Burkholderiales</taxon>
        <taxon>Burkholderiaceae</taxon>
        <taxon>Caballeronia</taxon>
    </lineage>
</organism>
<evidence type="ECO:0000256" key="1">
    <source>
        <dbReference type="ARBA" id="ARBA00008857"/>
    </source>
</evidence>
<dbReference type="GO" id="GO:0006310">
    <property type="term" value="P:DNA recombination"/>
    <property type="evidence" value="ECO:0007669"/>
    <property type="project" value="UniProtKB-KW"/>
</dbReference>
<dbReference type="Gene3D" id="1.10.443.10">
    <property type="entry name" value="Intergrase catalytic core"/>
    <property type="match status" value="1"/>
</dbReference>
<evidence type="ECO:0000256" key="4">
    <source>
        <dbReference type="ARBA" id="ARBA00023172"/>
    </source>
</evidence>
<dbReference type="InterPro" id="IPR050090">
    <property type="entry name" value="Tyrosine_recombinase_XerCD"/>
</dbReference>
<evidence type="ECO:0000256" key="2">
    <source>
        <dbReference type="ARBA" id="ARBA00022908"/>
    </source>
</evidence>
<keyword evidence="7" id="KW-1185">Reference proteome</keyword>
<keyword evidence="2" id="KW-0229">DNA integration</keyword>
<dbReference type="InterPro" id="IPR002104">
    <property type="entry name" value="Integrase_catalytic"/>
</dbReference>
<dbReference type="SUPFAM" id="SSF56349">
    <property type="entry name" value="DNA breaking-rejoining enzymes"/>
    <property type="match status" value="1"/>
</dbReference>
<keyword evidence="3" id="KW-0238">DNA-binding</keyword>